<evidence type="ECO:0000313" key="4">
    <source>
        <dbReference type="EMBL" id="MFC7618452.1"/>
    </source>
</evidence>
<sequence length="242" mass="24747">MNRISARIAAVALCTGGALLLATGPASAHVTARVIGESAVQGGYTKITFRVPNEDEEAGTVKVEIKLPEDTPITSLRTKALPGWTAKVVKSKLKTPVTVHGNEITEAITSISWTANPGVRIAPGEFAEFEVSGGPMPETEQLVLPAVQTYEGGKVVNWDAPPTDGAEPERPAPVVKLAPKSEGDDHHGGGTTPADDTHAEAAGPAEDTTARWLGGAGLAVGALGLGIGAGATLRARKLSAKG</sequence>
<evidence type="ECO:0000256" key="2">
    <source>
        <dbReference type="SAM" id="SignalP"/>
    </source>
</evidence>
<reference evidence="5" key="1">
    <citation type="journal article" date="2019" name="Int. J. Syst. Evol. Microbiol.">
        <title>The Global Catalogue of Microorganisms (GCM) 10K type strain sequencing project: providing services to taxonomists for standard genome sequencing and annotation.</title>
        <authorList>
            <consortium name="The Broad Institute Genomics Platform"/>
            <consortium name="The Broad Institute Genome Sequencing Center for Infectious Disease"/>
            <person name="Wu L."/>
            <person name="Ma J."/>
        </authorList>
    </citation>
    <scope>NUCLEOTIDE SEQUENCE [LARGE SCALE GENOMIC DNA]</scope>
    <source>
        <strain evidence="5">JCM 17695</strain>
    </source>
</reference>
<protein>
    <submittedName>
        <fullName evidence="4">YcnI family protein</fullName>
    </submittedName>
</protein>
<proteinExistence type="predicted"/>
<feature type="compositionally biased region" description="Basic and acidic residues" evidence="1">
    <location>
        <begin position="179"/>
        <end position="188"/>
    </location>
</feature>
<dbReference type="Pfam" id="PF07987">
    <property type="entry name" value="DUF1775"/>
    <property type="match status" value="1"/>
</dbReference>
<feature type="domain" description="YncI copper-binding" evidence="3">
    <location>
        <begin position="29"/>
        <end position="177"/>
    </location>
</feature>
<feature type="signal peptide" evidence="2">
    <location>
        <begin position="1"/>
        <end position="28"/>
    </location>
</feature>
<name>A0ABW2TZW7_9PSEU</name>
<dbReference type="EMBL" id="JBHTEY010000004">
    <property type="protein sequence ID" value="MFC7618452.1"/>
    <property type="molecule type" value="Genomic_DNA"/>
</dbReference>
<comment type="caution">
    <text evidence="4">The sequence shown here is derived from an EMBL/GenBank/DDBJ whole genome shotgun (WGS) entry which is preliminary data.</text>
</comment>
<dbReference type="InterPro" id="IPR012533">
    <property type="entry name" value="YcnI-copper_dom"/>
</dbReference>
<accession>A0ABW2TZW7</accession>
<feature type="region of interest" description="Disordered" evidence="1">
    <location>
        <begin position="176"/>
        <end position="210"/>
    </location>
</feature>
<gene>
    <name evidence="4" type="ORF">ACFQV2_39010</name>
</gene>
<keyword evidence="2" id="KW-0732">Signal</keyword>
<dbReference type="InterPro" id="IPR038507">
    <property type="entry name" value="YcnI-like_sf"/>
</dbReference>
<organism evidence="4 5">
    <name type="scientific">Actinokineospora soli</name>
    <dbReference type="NCBI Taxonomy" id="1048753"/>
    <lineage>
        <taxon>Bacteria</taxon>
        <taxon>Bacillati</taxon>
        <taxon>Actinomycetota</taxon>
        <taxon>Actinomycetes</taxon>
        <taxon>Pseudonocardiales</taxon>
        <taxon>Pseudonocardiaceae</taxon>
        <taxon>Actinokineospora</taxon>
    </lineage>
</organism>
<evidence type="ECO:0000313" key="5">
    <source>
        <dbReference type="Proteomes" id="UP001596512"/>
    </source>
</evidence>
<evidence type="ECO:0000256" key="1">
    <source>
        <dbReference type="SAM" id="MobiDB-lite"/>
    </source>
</evidence>
<dbReference type="Proteomes" id="UP001596512">
    <property type="component" value="Unassembled WGS sequence"/>
</dbReference>
<feature type="chain" id="PRO_5045497081" evidence="2">
    <location>
        <begin position="29"/>
        <end position="242"/>
    </location>
</feature>
<evidence type="ECO:0000259" key="3">
    <source>
        <dbReference type="Pfam" id="PF07987"/>
    </source>
</evidence>
<dbReference type="Gene3D" id="2.60.40.2230">
    <property type="entry name" value="Uncharacterised protein YcnI-like PF07987, DUF1775"/>
    <property type="match status" value="1"/>
</dbReference>
<keyword evidence="5" id="KW-1185">Reference proteome</keyword>
<dbReference type="CDD" id="cd08545">
    <property type="entry name" value="YcnI_like"/>
    <property type="match status" value="1"/>
</dbReference>